<proteinExistence type="predicted"/>
<dbReference type="Proteomes" id="UP001259832">
    <property type="component" value="Unassembled WGS sequence"/>
</dbReference>
<evidence type="ECO:0000313" key="1">
    <source>
        <dbReference type="EMBL" id="KAK1942611.1"/>
    </source>
</evidence>
<dbReference type="EMBL" id="JASMQC010000009">
    <property type="protein sequence ID" value="KAK1942611.1"/>
    <property type="molecule type" value="Genomic_DNA"/>
</dbReference>
<protein>
    <submittedName>
        <fullName evidence="1">Uncharacterized protein</fullName>
    </submittedName>
</protein>
<sequence>MRLSLKSVFSFEWGFPMGCCGGIDVNLLSLSPSGDGEMEGKRFDINEGPVLVATSERARG</sequence>
<keyword evidence="2" id="KW-1185">Reference proteome</keyword>
<accession>A0AAD9GQJ1</accession>
<evidence type="ECO:0000313" key="2">
    <source>
        <dbReference type="Proteomes" id="UP001259832"/>
    </source>
</evidence>
<reference evidence="1" key="1">
    <citation type="submission" date="2023-08" db="EMBL/GenBank/DDBJ databases">
        <title>Reference Genome Resource for the Citrus Pathogen Phytophthora citrophthora.</title>
        <authorList>
            <person name="Moller H."/>
            <person name="Coetzee B."/>
            <person name="Rose L.J."/>
            <person name="Van Niekerk J.M."/>
        </authorList>
    </citation>
    <scope>NUCLEOTIDE SEQUENCE</scope>
    <source>
        <strain evidence="1">STE-U-9442</strain>
    </source>
</reference>
<gene>
    <name evidence="1" type="ORF">P3T76_006110</name>
</gene>
<organism evidence="1 2">
    <name type="scientific">Phytophthora citrophthora</name>
    <dbReference type="NCBI Taxonomy" id="4793"/>
    <lineage>
        <taxon>Eukaryota</taxon>
        <taxon>Sar</taxon>
        <taxon>Stramenopiles</taxon>
        <taxon>Oomycota</taxon>
        <taxon>Peronosporomycetes</taxon>
        <taxon>Peronosporales</taxon>
        <taxon>Peronosporaceae</taxon>
        <taxon>Phytophthora</taxon>
    </lineage>
</organism>
<name>A0AAD9GQJ1_9STRA</name>
<dbReference type="AlphaFoldDB" id="A0AAD9GQJ1"/>
<comment type="caution">
    <text evidence="1">The sequence shown here is derived from an EMBL/GenBank/DDBJ whole genome shotgun (WGS) entry which is preliminary data.</text>
</comment>